<sequence length="72" mass="8223">MTDHADVEQAVAELQRRTAGWDFAYLADIGAFMADLPRANGAQPVRCLDGEDIIRQRWRHLVLARRAYLQGR</sequence>
<reference evidence="1 2" key="1">
    <citation type="submission" date="2018-06" db="EMBL/GenBank/DDBJ databases">
        <title>Streptacidiphilus pinicola sp. nov., isolated from pine grove soil.</title>
        <authorList>
            <person name="Roh S.G."/>
            <person name="Park S."/>
            <person name="Kim M.-K."/>
            <person name="Yun B.-R."/>
            <person name="Park J."/>
            <person name="Kim M.J."/>
            <person name="Kim Y.S."/>
            <person name="Kim S.B."/>
        </authorList>
    </citation>
    <scope>NUCLEOTIDE SEQUENCE [LARGE SCALE GENOMIC DNA]</scope>
    <source>
        <strain evidence="1 2">MMS16-CNU450</strain>
    </source>
</reference>
<comment type="caution">
    <text evidence="1">The sequence shown here is derived from an EMBL/GenBank/DDBJ whole genome shotgun (WGS) entry which is preliminary data.</text>
</comment>
<proteinExistence type="predicted"/>
<name>A0A2X0IK50_9ACTN</name>
<protein>
    <submittedName>
        <fullName evidence="1">Uncharacterized protein</fullName>
    </submittedName>
</protein>
<gene>
    <name evidence="1" type="ORF">DN069_13790</name>
</gene>
<dbReference type="Proteomes" id="UP000248889">
    <property type="component" value="Unassembled WGS sequence"/>
</dbReference>
<evidence type="ECO:0000313" key="2">
    <source>
        <dbReference type="Proteomes" id="UP000248889"/>
    </source>
</evidence>
<dbReference type="RefSeq" id="WP_111501248.1">
    <property type="nucleotide sequence ID" value="NZ_QKYN01000053.1"/>
</dbReference>
<keyword evidence="2" id="KW-1185">Reference proteome</keyword>
<dbReference type="OrthoDB" id="3894261at2"/>
<dbReference type="AlphaFoldDB" id="A0A2X0IK50"/>
<accession>A0A2X0IK50</accession>
<organism evidence="1 2">
    <name type="scientific">Streptacidiphilus pinicola</name>
    <dbReference type="NCBI Taxonomy" id="2219663"/>
    <lineage>
        <taxon>Bacteria</taxon>
        <taxon>Bacillati</taxon>
        <taxon>Actinomycetota</taxon>
        <taxon>Actinomycetes</taxon>
        <taxon>Kitasatosporales</taxon>
        <taxon>Streptomycetaceae</taxon>
        <taxon>Streptacidiphilus</taxon>
    </lineage>
</organism>
<dbReference type="EMBL" id="QKYN01000053">
    <property type="protein sequence ID" value="RAG85027.1"/>
    <property type="molecule type" value="Genomic_DNA"/>
</dbReference>
<evidence type="ECO:0000313" key="1">
    <source>
        <dbReference type="EMBL" id="RAG85027.1"/>
    </source>
</evidence>